<feature type="domain" description="Nitroreductase" evidence="3">
    <location>
        <begin position="196"/>
        <end position="249"/>
    </location>
</feature>
<dbReference type="PANTHER" id="PTHR43673:SF10">
    <property type="entry name" value="NADH DEHYDROGENASE_NAD(P)H NITROREDUCTASE XCC3605-RELATED"/>
    <property type="match status" value="1"/>
</dbReference>
<keyword evidence="2" id="KW-0560">Oxidoreductase</keyword>
<dbReference type="Proteomes" id="UP001256588">
    <property type="component" value="Unassembled WGS sequence"/>
</dbReference>
<evidence type="ECO:0000313" key="5">
    <source>
        <dbReference type="Proteomes" id="UP001256588"/>
    </source>
</evidence>
<dbReference type="SUPFAM" id="SSF55469">
    <property type="entry name" value="FMN-dependent nitroreductase-like"/>
    <property type="match status" value="1"/>
</dbReference>
<sequence length="366" mass="42092">MLNRLKALAKRLLAIVWIRRLYEVSQRSVAEIFGAHRILSIPYSMATFPTFNREQFAVLRGRRDYYRNMARQRRSHTELRRNIHRLEKGISMQPRRPVFALDYLLETIEFYERASADFAKSASGSIDREEMDWAYSVLTEYFSIVDGSHPLVAAARTRFQATHALFKADDARSKPYPRSNTVLSEVGYEDMLALAQQRRSIRWFKQEAVPRDLLDKALLVARQAPTACNRLPYEFRIFDDPELVTRIAGIPFGSAGYSHQIPAVAVVVGRLHHYFSARDRHAIYVDSSLAAMGFMFALETLGLSSSVINWPDFEPLEKKMQNTLNLDYDERVVMLIAIGYADPDGLIPYSQKKSLGIIRRYNDLGQ</sequence>
<evidence type="ECO:0000259" key="3">
    <source>
        <dbReference type="Pfam" id="PF00881"/>
    </source>
</evidence>
<dbReference type="InterPro" id="IPR000415">
    <property type="entry name" value="Nitroreductase-like"/>
</dbReference>
<dbReference type="Pfam" id="PF00881">
    <property type="entry name" value="Nitroreductase"/>
    <property type="match status" value="2"/>
</dbReference>
<reference evidence="4 5" key="1">
    <citation type="submission" date="2023-07" db="EMBL/GenBank/DDBJ databases">
        <title>Sorghum-associated microbial communities from plants grown in Nebraska, USA.</title>
        <authorList>
            <person name="Schachtman D."/>
        </authorList>
    </citation>
    <scope>NUCLEOTIDE SEQUENCE [LARGE SCALE GENOMIC DNA]</scope>
    <source>
        <strain evidence="4 5">4099</strain>
    </source>
</reference>
<keyword evidence="5" id="KW-1185">Reference proteome</keyword>
<accession>A0ABU1Y010</accession>
<feature type="domain" description="Nitroreductase" evidence="3">
    <location>
        <begin position="260"/>
        <end position="340"/>
    </location>
</feature>
<name>A0ABU1Y010_9GAMM</name>
<dbReference type="PANTHER" id="PTHR43673">
    <property type="entry name" value="NAD(P)H NITROREDUCTASE YDGI-RELATED"/>
    <property type="match status" value="1"/>
</dbReference>
<dbReference type="Gene3D" id="3.40.109.10">
    <property type="entry name" value="NADH Oxidase"/>
    <property type="match status" value="1"/>
</dbReference>
<evidence type="ECO:0000313" key="4">
    <source>
        <dbReference type="EMBL" id="MDR7194358.1"/>
    </source>
</evidence>
<protein>
    <submittedName>
        <fullName evidence="4">Nitroreductase</fullName>
    </submittedName>
</protein>
<organism evidence="4 5">
    <name type="scientific">Luteimonas terrae</name>
    <dbReference type="NCBI Taxonomy" id="1530191"/>
    <lineage>
        <taxon>Bacteria</taxon>
        <taxon>Pseudomonadati</taxon>
        <taxon>Pseudomonadota</taxon>
        <taxon>Gammaproteobacteria</taxon>
        <taxon>Lysobacterales</taxon>
        <taxon>Lysobacteraceae</taxon>
        <taxon>Luteimonas</taxon>
    </lineage>
</organism>
<gene>
    <name evidence="4" type="ORF">J2W68_003103</name>
</gene>
<evidence type="ECO:0000256" key="2">
    <source>
        <dbReference type="ARBA" id="ARBA00023002"/>
    </source>
</evidence>
<dbReference type="InterPro" id="IPR029479">
    <property type="entry name" value="Nitroreductase"/>
</dbReference>
<evidence type="ECO:0000256" key="1">
    <source>
        <dbReference type="ARBA" id="ARBA00007118"/>
    </source>
</evidence>
<proteinExistence type="inferred from homology"/>
<comment type="caution">
    <text evidence="4">The sequence shown here is derived from an EMBL/GenBank/DDBJ whole genome shotgun (WGS) entry which is preliminary data.</text>
</comment>
<comment type="similarity">
    <text evidence="1">Belongs to the nitroreductase family.</text>
</comment>
<dbReference type="RefSeq" id="WP_310237507.1">
    <property type="nucleotide sequence ID" value="NZ_JAVDWO010000014.1"/>
</dbReference>
<dbReference type="EMBL" id="JAVDWO010000014">
    <property type="protein sequence ID" value="MDR7194358.1"/>
    <property type="molecule type" value="Genomic_DNA"/>
</dbReference>
<dbReference type="CDD" id="cd02062">
    <property type="entry name" value="Nitro_FMN_reductase"/>
    <property type="match status" value="1"/>
</dbReference>